<sequence>MWKSILAIGLFPSRTATIRPNYNTHRSNCLQLGLLISTCYPPVHAYVSVSVQN</sequence>
<comment type="caution">
    <text evidence="1">The sequence shown here is derived from an EMBL/GenBank/DDBJ whole genome shotgun (WGS) entry which is preliminary data.</text>
</comment>
<gene>
    <name evidence="1" type="ORF">CDL12_30258</name>
</gene>
<protein>
    <submittedName>
        <fullName evidence="1">Uncharacterized protein</fullName>
    </submittedName>
</protein>
<keyword evidence="2" id="KW-1185">Reference proteome</keyword>
<reference evidence="2" key="1">
    <citation type="journal article" date="2018" name="Gigascience">
        <title>Genome assembly of the Pink Ipe (Handroanthus impetiginosus, Bignoniaceae), a highly valued, ecologically keystone Neotropical timber forest tree.</title>
        <authorList>
            <person name="Silva-Junior O.B."/>
            <person name="Grattapaglia D."/>
            <person name="Novaes E."/>
            <person name="Collevatti R.G."/>
        </authorList>
    </citation>
    <scope>NUCLEOTIDE SEQUENCE [LARGE SCALE GENOMIC DNA]</scope>
    <source>
        <strain evidence="2">cv. UFG-1</strain>
    </source>
</reference>
<organism evidence="1 2">
    <name type="scientific">Handroanthus impetiginosus</name>
    <dbReference type="NCBI Taxonomy" id="429701"/>
    <lineage>
        <taxon>Eukaryota</taxon>
        <taxon>Viridiplantae</taxon>
        <taxon>Streptophyta</taxon>
        <taxon>Embryophyta</taxon>
        <taxon>Tracheophyta</taxon>
        <taxon>Spermatophyta</taxon>
        <taxon>Magnoliopsida</taxon>
        <taxon>eudicotyledons</taxon>
        <taxon>Gunneridae</taxon>
        <taxon>Pentapetalae</taxon>
        <taxon>asterids</taxon>
        <taxon>lamiids</taxon>
        <taxon>Lamiales</taxon>
        <taxon>Bignoniaceae</taxon>
        <taxon>Crescentiina</taxon>
        <taxon>Tabebuia alliance</taxon>
        <taxon>Handroanthus</taxon>
    </lineage>
</organism>
<accession>A0A2G9FWG7</accession>
<dbReference type="Proteomes" id="UP000231279">
    <property type="component" value="Unassembled WGS sequence"/>
</dbReference>
<dbReference type="AlphaFoldDB" id="A0A2G9FWG7"/>
<proteinExistence type="predicted"/>
<dbReference type="EMBL" id="NKXS01010325">
    <property type="protein sequence ID" value="PIM97271.1"/>
    <property type="molecule type" value="Genomic_DNA"/>
</dbReference>
<name>A0A2G9FWG7_9LAMI</name>
<evidence type="ECO:0000313" key="2">
    <source>
        <dbReference type="Proteomes" id="UP000231279"/>
    </source>
</evidence>
<evidence type="ECO:0000313" key="1">
    <source>
        <dbReference type="EMBL" id="PIM97271.1"/>
    </source>
</evidence>